<protein>
    <submittedName>
        <fullName evidence="2">Uncharacterized protein</fullName>
    </submittedName>
</protein>
<dbReference type="Proteomes" id="UP000606730">
    <property type="component" value="Unassembled WGS sequence"/>
</dbReference>
<keyword evidence="1" id="KW-0472">Membrane</keyword>
<feature type="transmembrane region" description="Helical" evidence="1">
    <location>
        <begin position="293"/>
        <end position="312"/>
    </location>
</feature>
<feature type="transmembrane region" description="Helical" evidence="1">
    <location>
        <begin position="212"/>
        <end position="241"/>
    </location>
</feature>
<feature type="transmembrane region" description="Helical" evidence="1">
    <location>
        <begin position="16"/>
        <end position="41"/>
    </location>
</feature>
<reference evidence="2" key="2">
    <citation type="submission" date="2020-09" db="EMBL/GenBank/DDBJ databases">
        <authorList>
            <person name="Sun Q."/>
            <person name="Zhou Y."/>
        </authorList>
    </citation>
    <scope>NUCLEOTIDE SEQUENCE</scope>
    <source>
        <strain evidence="2">CGMCC 1.16012</strain>
    </source>
</reference>
<dbReference type="RefSeq" id="WP_095594220.1">
    <property type="nucleotide sequence ID" value="NZ_BMKN01000002.1"/>
</dbReference>
<dbReference type="NCBIfam" id="NF047644">
    <property type="entry name" value="TsoY_fam"/>
    <property type="match status" value="1"/>
</dbReference>
<organism evidence="2 3">
    <name type="scientific">Actibacterium pelagium</name>
    <dbReference type="NCBI Taxonomy" id="2029103"/>
    <lineage>
        <taxon>Bacteria</taxon>
        <taxon>Pseudomonadati</taxon>
        <taxon>Pseudomonadota</taxon>
        <taxon>Alphaproteobacteria</taxon>
        <taxon>Rhodobacterales</taxon>
        <taxon>Roseobacteraceae</taxon>
        <taxon>Actibacterium</taxon>
    </lineage>
</organism>
<feature type="transmembrane region" description="Helical" evidence="1">
    <location>
        <begin position="365"/>
        <end position="386"/>
    </location>
</feature>
<keyword evidence="1" id="KW-0812">Transmembrane</keyword>
<dbReference type="AlphaFoldDB" id="A0A917AJ42"/>
<evidence type="ECO:0000313" key="3">
    <source>
        <dbReference type="Proteomes" id="UP000606730"/>
    </source>
</evidence>
<sequence>MSGSTQSVAEQRYSPLYFLASLGAGGLVVTFFMYLMFWVPHPGQPVPVFEDILKYATSQDIIGQAMVAVAMLGIAFFAVLHYKSLIWNLRQLSAFKKSGAYDNIHGTNAESQMKALPLALAMAVNVGFILGLVFVPGLWSVVEYLFPLAIIAFVAIGVFAFRLLGQFFGRVLGDGGFDLKANNSFAQLLPAFALAMVGVGLAAPSAMSGTSWIVGTSVVLSTIFITAAVIITIVAMVLAVISMVQHGTNPEAAPTLMIVIPIVTVIGIAMMRMNHGLHTTFDVHGGAGETFTLLTKFLSVQVLFALLGVAILRRQKYVQTFLSEDGKRSAGSYALVCPGVALSVMLHFWVNKGLVATGLIAKFGVAYWVATAPALILQFAMILLVLKLNHMHFGRSSTPAATVPAE</sequence>
<feature type="transmembrane region" description="Helical" evidence="1">
    <location>
        <begin position="145"/>
        <end position="164"/>
    </location>
</feature>
<keyword evidence="1" id="KW-1133">Transmembrane helix</keyword>
<reference evidence="2" key="1">
    <citation type="journal article" date="2014" name="Int. J. Syst. Evol. Microbiol.">
        <title>Complete genome sequence of Corynebacterium casei LMG S-19264T (=DSM 44701T), isolated from a smear-ripened cheese.</title>
        <authorList>
            <consortium name="US DOE Joint Genome Institute (JGI-PGF)"/>
            <person name="Walter F."/>
            <person name="Albersmeier A."/>
            <person name="Kalinowski J."/>
            <person name="Ruckert C."/>
        </authorList>
    </citation>
    <scope>NUCLEOTIDE SEQUENCE</scope>
    <source>
        <strain evidence="2">CGMCC 1.16012</strain>
    </source>
</reference>
<evidence type="ECO:0000313" key="2">
    <source>
        <dbReference type="EMBL" id="GGE54779.1"/>
    </source>
</evidence>
<evidence type="ECO:0000256" key="1">
    <source>
        <dbReference type="SAM" id="Phobius"/>
    </source>
</evidence>
<feature type="transmembrane region" description="Helical" evidence="1">
    <location>
        <begin position="185"/>
        <end position="206"/>
    </location>
</feature>
<name>A0A917AJ42_9RHOB</name>
<feature type="transmembrane region" description="Helical" evidence="1">
    <location>
        <begin position="61"/>
        <end position="82"/>
    </location>
</feature>
<proteinExistence type="predicted"/>
<feature type="transmembrane region" description="Helical" evidence="1">
    <location>
        <begin position="333"/>
        <end position="350"/>
    </location>
</feature>
<dbReference type="OrthoDB" id="9156251at2"/>
<feature type="transmembrane region" description="Helical" evidence="1">
    <location>
        <begin position="118"/>
        <end position="139"/>
    </location>
</feature>
<keyword evidence="3" id="KW-1185">Reference proteome</keyword>
<dbReference type="EMBL" id="BMKN01000002">
    <property type="protein sequence ID" value="GGE54779.1"/>
    <property type="molecule type" value="Genomic_DNA"/>
</dbReference>
<dbReference type="InterPro" id="IPR059133">
    <property type="entry name" value="TsoY-like"/>
</dbReference>
<comment type="caution">
    <text evidence="2">The sequence shown here is derived from an EMBL/GenBank/DDBJ whole genome shotgun (WGS) entry which is preliminary data.</text>
</comment>
<gene>
    <name evidence="2" type="ORF">GCM10011517_23070</name>
</gene>
<feature type="transmembrane region" description="Helical" evidence="1">
    <location>
        <begin position="253"/>
        <end position="273"/>
    </location>
</feature>
<accession>A0A917AJ42</accession>